<keyword evidence="3" id="KW-1185">Reference proteome</keyword>
<evidence type="ECO:0000256" key="1">
    <source>
        <dbReference type="SAM" id="MobiDB-lite"/>
    </source>
</evidence>
<dbReference type="PANTHER" id="PTHR37507:SF2">
    <property type="entry name" value="SPORULATION PROTEIN YDCC"/>
    <property type="match status" value="1"/>
</dbReference>
<sequence length="418" mass="43083">MSIFTSRPALRWAVAVAVFVAMIGGGASARTLTASAQTTSPPTSSAAQLLTDIQNARSQPVSGTLVERADLGLPAMPSPSGGGSNLRSLLAGSHTLRVWYAGPNRSRIALVTTLGETDVIRNGKDLWVWDSQKNTATHMTLPGGAGASATPSLTPSPSPSESGAGESPSPGGSVSTTGAANVQTPSPSGSESASETPSLSLTPSGTPSASATAMTPQELSNTIIAKLDPYTNISTRSGVRVAGRAANELMLSPRDARSLVDRVTLAVDAQKKVPLRVQIFAKRYTNPAFELAFTQVNFAQPNPAQFNFTPPAGATVKEAKPHKPHGMQQQQPTVVGKGWTSIVIKKIPPQATATPQASPSGRPGFSIQNLPAVSGPWGSGHLLSSRLFNVLFTDDGRVLAGAVPPAMLYQAAAQAGAK</sequence>
<dbReference type="Gene3D" id="2.50.20.10">
    <property type="entry name" value="Lipoprotein localisation LolA/LolB/LppX"/>
    <property type="match status" value="1"/>
</dbReference>
<dbReference type="EMBL" id="BOON01000035">
    <property type="protein sequence ID" value="GII24310.1"/>
    <property type="molecule type" value="Genomic_DNA"/>
</dbReference>
<comment type="caution">
    <text evidence="2">The sequence shown here is derived from an EMBL/GenBank/DDBJ whole genome shotgun (WGS) entry which is preliminary data.</text>
</comment>
<dbReference type="AlphaFoldDB" id="A0A8J3TBX6"/>
<reference evidence="2" key="1">
    <citation type="submission" date="2021-01" db="EMBL/GenBank/DDBJ databases">
        <title>Whole genome shotgun sequence of Planosporangium mesophilum NBRC 109066.</title>
        <authorList>
            <person name="Komaki H."/>
            <person name="Tamura T."/>
        </authorList>
    </citation>
    <scope>NUCLEOTIDE SEQUENCE</scope>
    <source>
        <strain evidence="2">NBRC 109066</strain>
    </source>
</reference>
<proteinExistence type="predicted"/>
<accession>A0A8J3TBX6</accession>
<name>A0A8J3TBX6_9ACTN</name>
<evidence type="ECO:0000313" key="2">
    <source>
        <dbReference type="EMBL" id="GII24310.1"/>
    </source>
</evidence>
<feature type="region of interest" description="Disordered" evidence="1">
    <location>
        <begin position="138"/>
        <end position="214"/>
    </location>
</feature>
<gene>
    <name evidence="2" type="ORF">Pme01_39070</name>
</gene>
<dbReference type="Proteomes" id="UP000599074">
    <property type="component" value="Unassembled WGS sequence"/>
</dbReference>
<evidence type="ECO:0008006" key="4">
    <source>
        <dbReference type="Google" id="ProtNLM"/>
    </source>
</evidence>
<feature type="compositionally biased region" description="Low complexity" evidence="1">
    <location>
        <begin position="147"/>
        <end position="213"/>
    </location>
</feature>
<dbReference type="InterPro" id="IPR052944">
    <property type="entry name" value="Sporulation_related"/>
</dbReference>
<protein>
    <recommendedName>
        <fullName evidence="4">Outer membrane lipoprotein-sorting protein</fullName>
    </recommendedName>
</protein>
<dbReference type="SUPFAM" id="SSF89392">
    <property type="entry name" value="Prokaryotic lipoproteins and lipoprotein localization factors"/>
    <property type="match status" value="1"/>
</dbReference>
<evidence type="ECO:0000313" key="3">
    <source>
        <dbReference type="Proteomes" id="UP000599074"/>
    </source>
</evidence>
<dbReference type="RefSeq" id="WP_203935738.1">
    <property type="nucleotide sequence ID" value="NZ_BOON01000035.1"/>
</dbReference>
<dbReference type="PANTHER" id="PTHR37507">
    <property type="entry name" value="SPORULATION PROTEIN YDCC"/>
    <property type="match status" value="1"/>
</dbReference>
<organism evidence="2 3">
    <name type="scientific">Planosporangium mesophilum</name>
    <dbReference type="NCBI Taxonomy" id="689768"/>
    <lineage>
        <taxon>Bacteria</taxon>
        <taxon>Bacillati</taxon>
        <taxon>Actinomycetota</taxon>
        <taxon>Actinomycetes</taxon>
        <taxon>Micromonosporales</taxon>
        <taxon>Micromonosporaceae</taxon>
        <taxon>Planosporangium</taxon>
    </lineage>
</organism>
<dbReference type="InterPro" id="IPR029046">
    <property type="entry name" value="LolA/LolB/LppX"/>
</dbReference>